<dbReference type="SUPFAM" id="SSF56349">
    <property type="entry name" value="DNA breaking-rejoining enzymes"/>
    <property type="match status" value="1"/>
</dbReference>
<feature type="domain" description="Tyr recombinase" evidence="2">
    <location>
        <begin position="1"/>
        <end position="39"/>
    </location>
</feature>
<name>A0A926IE51_9FIRM</name>
<evidence type="ECO:0000313" key="3">
    <source>
        <dbReference type="EMBL" id="MBC8580417.1"/>
    </source>
</evidence>
<dbReference type="EMBL" id="JACRSY010000020">
    <property type="protein sequence ID" value="MBC8580417.1"/>
    <property type="molecule type" value="Genomic_DNA"/>
</dbReference>
<dbReference type="InterPro" id="IPR011010">
    <property type="entry name" value="DNA_brk_join_enz"/>
</dbReference>
<keyword evidence="4" id="KW-1185">Reference proteome</keyword>
<dbReference type="GO" id="GO:0003677">
    <property type="term" value="F:DNA binding"/>
    <property type="evidence" value="ECO:0007669"/>
    <property type="project" value="InterPro"/>
</dbReference>
<dbReference type="InterPro" id="IPR002104">
    <property type="entry name" value="Integrase_catalytic"/>
</dbReference>
<evidence type="ECO:0000259" key="2">
    <source>
        <dbReference type="PROSITE" id="PS51898"/>
    </source>
</evidence>
<dbReference type="PROSITE" id="PS51898">
    <property type="entry name" value="TYR_RECOMBINASE"/>
    <property type="match status" value="1"/>
</dbReference>
<dbReference type="InterPro" id="IPR013762">
    <property type="entry name" value="Integrase-like_cat_sf"/>
</dbReference>
<dbReference type="Proteomes" id="UP000655830">
    <property type="component" value="Unassembled WGS sequence"/>
</dbReference>
<proteinExistence type="predicted"/>
<evidence type="ECO:0000313" key="4">
    <source>
        <dbReference type="Proteomes" id="UP000655830"/>
    </source>
</evidence>
<evidence type="ECO:0000256" key="1">
    <source>
        <dbReference type="ARBA" id="ARBA00023172"/>
    </source>
</evidence>
<protein>
    <recommendedName>
        <fullName evidence="2">Tyr recombinase domain-containing protein</fullName>
    </recommendedName>
</protein>
<dbReference type="Gene3D" id="1.10.443.10">
    <property type="entry name" value="Intergrase catalytic core"/>
    <property type="match status" value="1"/>
</dbReference>
<sequence length="50" mass="5602">MENDVNIKTISELLGHADVNITLSTYVHRTDDSKKDAVNSLENLFTVNLL</sequence>
<gene>
    <name evidence="3" type="ORF">H8718_12855</name>
</gene>
<dbReference type="AlphaFoldDB" id="A0A926IE51"/>
<comment type="caution">
    <text evidence="3">The sequence shown here is derived from an EMBL/GenBank/DDBJ whole genome shotgun (WGS) entry which is preliminary data.</text>
</comment>
<dbReference type="GO" id="GO:0015074">
    <property type="term" value="P:DNA integration"/>
    <property type="evidence" value="ECO:0007669"/>
    <property type="project" value="InterPro"/>
</dbReference>
<accession>A0A926IE51</accession>
<dbReference type="GO" id="GO:0006310">
    <property type="term" value="P:DNA recombination"/>
    <property type="evidence" value="ECO:0007669"/>
    <property type="project" value="UniProtKB-KW"/>
</dbReference>
<reference evidence="3" key="1">
    <citation type="submission" date="2020-08" db="EMBL/GenBank/DDBJ databases">
        <title>Genome public.</title>
        <authorList>
            <person name="Liu C."/>
            <person name="Sun Q."/>
        </authorList>
    </citation>
    <scope>NUCLEOTIDE SEQUENCE</scope>
    <source>
        <strain evidence="3">NSJ-12</strain>
    </source>
</reference>
<keyword evidence="1" id="KW-0233">DNA recombination</keyword>
<organism evidence="3 4">
    <name type="scientific">Zhenhengia yiwuensis</name>
    <dbReference type="NCBI Taxonomy" id="2763666"/>
    <lineage>
        <taxon>Bacteria</taxon>
        <taxon>Bacillati</taxon>
        <taxon>Bacillota</taxon>
        <taxon>Clostridia</taxon>
        <taxon>Lachnospirales</taxon>
        <taxon>Lachnospiraceae</taxon>
        <taxon>Zhenhengia</taxon>
    </lineage>
</organism>